<dbReference type="GO" id="GO:0045893">
    <property type="term" value="P:positive regulation of DNA-templated transcription"/>
    <property type="evidence" value="ECO:0007669"/>
    <property type="project" value="InterPro"/>
</dbReference>
<evidence type="ECO:0000256" key="7">
    <source>
        <dbReference type="SAM" id="MobiDB-lite"/>
    </source>
</evidence>
<dbReference type="CDD" id="cd00182">
    <property type="entry name" value="T-box"/>
    <property type="match status" value="1"/>
</dbReference>
<dbReference type="InterPro" id="IPR046360">
    <property type="entry name" value="T-box_DNA-bd"/>
</dbReference>
<dbReference type="AlphaFoldDB" id="A0A7M6DJI0"/>
<reference evidence="9" key="1">
    <citation type="submission" date="2021-01" db="UniProtKB">
        <authorList>
            <consortium name="EnsemblMetazoa"/>
        </authorList>
    </citation>
    <scope>IDENTIFICATION</scope>
</reference>
<dbReference type="PANTHER" id="PTHR11267:SF204">
    <property type="entry name" value="SPADETAIL"/>
    <property type="match status" value="1"/>
</dbReference>
<evidence type="ECO:0000256" key="1">
    <source>
        <dbReference type="ARBA" id="ARBA00004123"/>
    </source>
</evidence>
<evidence type="ECO:0000256" key="6">
    <source>
        <dbReference type="PROSITE-ProRule" id="PRU00201"/>
    </source>
</evidence>
<keyword evidence="10" id="KW-1185">Reference proteome</keyword>
<dbReference type="GO" id="GO:0000981">
    <property type="term" value="F:DNA-binding transcription factor activity, RNA polymerase II-specific"/>
    <property type="evidence" value="ECO:0007669"/>
    <property type="project" value="TreeGrafter"/>
</dbReference>
<keyword evidence="5 6" id="KW-0539">Nucleus</keyword>
<dbReference type="GO" id="GO:0001708">
    <property type="term" value="P:cell fate specification"/>
    <property type="evidence" value="ECO:0007669"/>
    <property type="project" value="TreeGrafter"/>
</dbReference>
<keyword evidence="3 6" id="KW-0238">DNA-binding</keyword>
<accession>A0A7M6DJI0</accession>
<feature type="region of interest" description="Disordered" evidence="7">
    <location>
        <begin position="29"/>
        <end position="52"/>
    </location>
</feature>
<dbReference type="SUPFAM" id="SSF49417">
    <property type="entry name" value="p53-like transcription factors"/>
    <property type="match status" value="1"/>
</dbReference>
<feature type="domain" description="T-box" evidence="8">
    <location>
        <begin position="121"/>
        <end position="300"/>
    </location>
</feature>
<dbReference type="GO" id="GO:0005634">
    <property type="term" value="C:nucleus"/>
    <property type="evidence" value="ECO:0007669"/>
    <property type="project" value="UniProtKB-SubCell"/>
</dbReference>
<evidence type="ECO:0000256" key="3">
    <source>
        <dbReference type="ARBA" id="ARBA00023125"/>
    </source>
</evidence>
<dbReference type="GO" id="GO:0000978">
    <property type="term" value="F:RNA polymerase II cis-regulatory region sequence-specific DNA binding"/>
    <property type="evidence" value="ECO:0007669"/>
    <property type="project" value="InterPro"/>
</dbReference>
<dbReference type="OrthoDB" id="7442607at2759"/>
<dbReference type="GO" id="GO:0000785">
    <property type="term" value="C:chromatin"/>
    <property type="evidence" value="ECO:0007669"/>
    <property type="project" value="TreeGrafter"/>
</dbReference>
<proteinExistence type="predicted"/>
<feature type="DNA-binding region" description="T-box" evidence="6">
    <location>
        <begin position="126"/>
        <end position="300"/>
    </location>
</feature>
<name>A0A7M6DJI0_9CNID</name>
<evidence type="ECO:0000256" key="5">
    <source>
        <dbReference type="ARBA" id="ARBA00023242"/>
    </source>
</evidence>
<keyword evidence="4" id="KW-0804">Transcription</keyword>
<comment type="subcellular location">
    <subcellularLocation>
        <location evidence="1 6">Nucleus</location>
    </subcellularLocation>
</comment>
<dbReference type="InterPro" id="IPR008967">
    <property type="entry name" value="p53-like_TF_DNA-bd_sf"/>
</dbReference>
<evidence type="ECO:0000256" key="2">
    <source>
        <dbReference type="ARBA" id="ARBA00023015"/>
    </source>
</evidence>
<dbReference type="PRINTS" id="PR00937">
    <property type="entry name" value="TBOX"/>
</dbReference>
<sequence>MIPNFENNSAPMTNSYGYQPVAYGENGLPYNEMASSQQTDGQQKEGHKYGTGNKTLPYYGNSTFKDPNPFFSTFQPNFHQRFTHFGASGLGYFPNPYLTSFYDRMHEMEAKIPLEYARVWLDHQTLWRRFSVCGNEMIITKMGRRMFPVLSFGVHSLNFTDLYTMEVEVIPSDNNRYKYVSVTGWRVNGVASQQEGNKCMYHPEGIQTGEYWQKNGVAFKRIKLTNKKTAKEGSNNIVLNSMHKYHIQLVIKQIGLDDQVLDTKKFEFKETEFIAVTAYQNDDVTQLKIDHNPFAKAFRDNANEHCERSQYTDIYMTQPKRRKCQSYDEVTNQTTNHVMNDPILVDNSNNNSNTTNEATFSLPLMNNENQSVTEEDKNRLLMNFNNDTSTSSTSYTNALTNFSSFNCNS</sequence>
<dbReference type="PROSITE" id="PS01283">
    <property type="entry name" value="TBOX_1"/>
    <property type="match status" value="1"/>
</dbReference>
<evidence type="ECO:0000313" key="10">
    <source>
        <dbReference type="Proteomes" id="UP000594262"/>
    </source>
</evidence>
<dbReference type="InterPro" id="IPR018186">
    <property type="entry name" value="TF_T-box_CS"/>
</dbReference>
<dbReference type="Proteomes" id="UP000594262">
    <property type="component" value="Unplaced"/>
</dbReference>
<dbReference type="InterPro" id="IPR001699">
    <property type="entry name" value="TF_T-box"/>
</dbReference>
<evidence type="ECO:0000313" key="9">
    <source>
        <dbReference type="EnsemblMetazoa" id="CLYHEMP013145.1"/>
    </source>
</evidence>
<keyword evidence="2" id="KW-0805">Transcription regulation</keyword>
<evidence type="ECO:0000256" key="4">
    <source>
        <dbReference type="ARBA" id="ARBA00023163"/>
    </source>
</evidence>
<dbReference type="EnsemblMetazoa" id="CLYHEMT013145.1">
    <property type="protein sequence ID" value="CLYHEMP013145.1"/>
    <property type="gene ID" value="CLYHEMG013145"/>
</dbReference>
<protein>
    <recommendedName>
        <fullName evidence="8">T-box domain-containing protein</fullName>
    </recommendedName>
</protein>
<organism evidence="9 10">
    <name type="scientific">Clytia hemisphaerica</name>
    <dbReference type="NCBI Taxonomy" id="252671"/>
    <lineage>
        <taxon>Eukaryota</taxon>
        <taxon>Metazoa</taxon>
        <taxon>Cnidaria</taxon>
        <taxon>Hydrozoa</taxon>
        <taxon>Hydroidolina</taxon>
        <taxon>Leptothecata</taxon>
        <taxon>Obeliida</taxon>
        <taxon>Clytiidae</taxon>
        <taxon>Clytia</taxon>
    </lineage>
</organism>
<dbReference type="PANTHER" id="PTHR11267">
    <property type="entry name" value="T-BOX PROTEIN-RELATED"/>
    <property type="match status" value="1"/>
</dbReference>
<dbReference type="PROSITE" id="PS50252">
    <property type="entry name" value="TBOX_3"/>
    <property type="match status" value="1"/>
</dbReference>
<dbReference type="SMART" id="SM00425">
    <property type="entry name" value="TBOX"/>
    <property type="match status" value="1"/>
</dbReference>
<dbReference type="Pfam" id="PF00907">
    <property type="entry name" value="T-box"/>
    <property type="match status" value="1"/>
</dbReference>
<dbReference type="InterPro" id="IPR036960">
    <property type="entry name" value="T-box_sf"/>
</dbReference>
<dbReference type="Gene3D" id="2.60.40.820">
    <property type="entry name" value="Transcription factor, T-box"/>
    <property type="match status" value="1"/>
</dbReference>
<evidence type="ECO:0000259" key="8">
    <source>
        <dbReference type="PROSITE" id="PS50252"/>
    </source>
</evidence>